<evidence type="ECO:0000313" key="2">
    <source>
        <dbReference type="EMBL" id="CAD9484272.1"/>
    </source>
</evidence>
<protein>
    <submittedName>
        <fullName evidence="2">Uncharacterized protein</fullName>
    </submittedName>
</protein>
<name>A0A7S2H9G0_9STRA</name>
<accession>A0A7S2H9G0</accession>
<gene>
    <name evidence="2" type="ORF">DSPE1174_LOCUS30520</name>
</gene>
<feature type="chain" id="PRO_5031403876" evidence="1">
    <location>
        <begin position="25"/>
        <end position="137"/>
    </location>
</feature>
<proteinExistence type="predicted"/>
<feature type="signal peptide" evidence="1">
    <location>
        <begin position="1"/>
        <end position="24"/>
    </location>
</feature>
<organism evidence="2">
    <name type="scientific">Octactis speculum</name>
    <dbReference type="NCBI Taxonomy" id="3111310"/>
    <lineage>
        <taxon>Eukaryota</taxon>
        <taxon>Sar</taxon>
        <taxon>Stramenopiles</taxon>
        <taxon>Ochrophyta</taxon>
        <taxon>Dictyochophyceae</taxon>
        <taxon>Dictyochales</taxon>
        <taxon>Dictyochaceae</taxon>
        <taxon>Octactis</taxon>
    </lineage>
</organism>
<dbReference type="AlphaFoldDB" id="A0A7S2H9G0"/>
<reference evidence="2" key="1">
    <citation type="submission" date="2021-01" db="EMBL/GenBank/DDBJ databases">
        <authorList>
            <person name="Corre E."/>
            <person name="Pelletier E."/>
            <person name="Niang G."/>
            <person name="Scheremetjew M."/>
            <person name="Finn R."/>
            <person name="Kale V."/>
            <person name="Holt S."/>
            <person name="Cochrane G."/>
            <person name="Meng A."/>
            <person name="Brown T."/>
            <person name="Cohen L."/>
        </authorList>
    </citation>
    <scope>NUCLEOTIDE SEQUENCE</scope>
    <source>
        <strain evidence="2">CCMP1381</strain>
    </source>
</reference>
<sequence length="137" mass="14970">MRHDNGWILIGMVELAAVLTEGLAAQSLSPISRHTILLHPKTGEERFQCLTTAKDAILETATLTEGWQALNSNHGDDITDGGVCEIPRYGWRITLGLCPAPDDGIELTFINTSEEECGWLCARLMEEGAQCLASYPL</sequence>
<keyword evidence="1" id="KW-0732">Signal</keyword>
<evidence type="ECO:0000256" key="1">
    <source>
        <dbReference type="SAM" id="SignalP"/>
    </source>
</evidence>
<dbReference type="EMBL" id="HBGS01058502">
    <property type="protein sequence ID" value="CAD9484272.1"/>
    <property type="molecule type" value="Transcribed_RNA"/>
</dbReference>